<feature type="repeat" description="TPR" evidence="1">
    <location>
        <begin position="113"/>
        <end position="146"/>
    </location>
</feature>
<dbReference type="PANTHER" id="PTHR12558:SF13">
    <property type="entry name" value="CELL DIVISION CYCLE PROTEIN 27 HOMOLOG"/>
    <property type="match status" value="1"/>
</dbReference>
<dbReference type="Pfam" id="PF14559">
    <property type="entry name" value="TPR_19"/>
    <property type="match status" value="1"/>
</dbReference>
<dbReference type="Pfam" id="PF13414">
    <property type="entry name" value="TPR_11"/>
    <property type="match status" value="1"/>
</dbReference>
<accession>A0ABT2DD07</accession>
<evidence type="ECO:0000313" key="4">
    <source>
        <dbReference type="EMBL" id="MCS0809187.1"/>
    </source>
</evidence>
<comment type="caution">
    <text evidence="4">The sequence shown here is derived from an EMBL/GenBank/DDBJ whole genome shotgun (WGS) entry which is preliminary data.</text>
</comment>
<keyword evidence="5" id="KW-1185">Reference proteome</keyword>
<dbReference type="RefSeq" id="WP_258823000.1">
    <property type="nucleotide sequence ID" value="NZ_JANUHB010000003.1"/>
</dbReference>
<feature type="repeat" description="TPR" evidence="1">
    <location>
        <begin position="147"/>
        <end position="180"/>
    </location>
</feature>
<proteinExistence type="predicted"/>
<keyword evidence="2" id="KW-0732">Signal</keyword>
<dbReference type="Gene3D" id="3.30.70.2390">
    <property type="match status" value="1"/>
</dbReference>
<dbReference type="EMBL" id="JANUHB010000003">
    <property type="protein sequence ID" value="MCS0809187.1"/>
    <property type="molecule type" value="Genomic_DNA"/>
</dbReference>
<organism evidence="4 5">
    <name type="scientific">Massilia agilis</name>
    <dbReference type="NCBI Taxonomy" id="1811226"/>
    <lineage>
        <taxon>Bacteria</taxon>
        <taxon>Pseudomonadati</taxon>
        <taxon>Pseudomonadota</taxon>
        <taxon>Betaproteobacteria</taxon>
        <taxon>Burkholderiales</taxon>
        <taxon>Oxalobacteraceae</taxon>
        <taxon>Telluria group</taxon>
        <taxon>Massilia</taxon>
    </lineage>
</organism>
<reference evidence="4 5" key="1">
    <citation type="submission" date="2022-08" db="EMBL/GenBank/DDBJ databases">
        <title>Reclassification of Massilia species as members of the genera Telluria, Duganella, Pseudoduganella, Mokoshia gen. nov. and Zemynaea gen. nov. using orthogonal and non-orthogonal genome-based approaches.</title>
        <authorList>
            <person name="Bowman J.P."/>
        </authorList>
    </citation>
    <scope>NUCLEOTIDE SEQUENCE [LARGE SCALE GENOMIC DNA]</scope>
    <source>
        <strain evidence="4 5">JCM 31605</strain>
    </source>
</reference>
<dbReference type="Proteomes" id="UP001206126">
    <property type="component" value="Unassembled WGS sequence"/>
</dbReference>
<evidence type="ECO:0000256" key="2">
    <source>
        <dbReference type="SAM" id="SignalP"/>
    </source>
</evidence>
<feature type="signal peptide" evidence="2">
    <location>
        <begin position="1"/>
        <end position="23"/>
    </location>
</feature>
<feature type="domain" description="LytR/CpsA/Psr regulator C-terminal" evidence="3">
    <location>
        <begin position="271"/>
        <end position="352"/>
    </location>
</feature>
<protein>
    <submittedName>
        <fullName evidence="4">Tetratricopeptide repeat protein</fullName>
    </submittedName>
</protein>
<dbReference type="PROSITE" id="PS50005">
    <property type="entry name" value="TPR"/>
    <property type="match status" value="3"/>
</dbReference>
<dbReference type="SMART" id="SM00028">
    <property type="entry name" value="TPR"/>
    <property type="match status" value="3"/>
</dbReference>
<dbReference type="InterPro" id="IPR019734">
    <property type="entry name" value="TPR_rpt"/>
</dbReference>
<feature type="repeat" description="TPR" evidence="1">
    <location>
        <begin position="40"/>
        <end position="73"/>
    </location>
</feature>
<dbReference type="Gene3D" id="1.25.40.10">
    <property type="entry name" value="Tetratricopeptide repeat domain"/>
    <property type="match status" value="2"/>
</dbReference>
<sequence length="379" mass="41121">MQTVTTLKRLTVLCAGTMLWACADLSGNFSLPEQAALRRADDAYALGRNYHLAHKYEDAVKAYREALQADPQHVNARNGLATIYAERRAFAQAIPIWRGLTEKLTLASGPGSAYLFSNLGYAYFLNGDYASAVTALEKACLLDPLSYRAWHHLGESLQKLGQEERAQQMFRQAQALQQHDLREDTKASGGTTVAAIDEAVKTRERGPEWPAVDVLQSQNGMLELRRVATVAAVAPVEPAAAPQKPEPAPAAQPEVAPLPALAAPAQSALLEIRNGNGVNGMARTLSRQMGDPDFKVVRLTNEKGFGVKQTRVEYQFGFRAAAERLAQRFENASVVEVSNCKKTDMRLVLGRDVATPKFALRPMPAAANTVAVVEGGALP</sequence>
<feature type="chain" id="PRO_5046310636" evidence="2">
    <location>
        <begin position="24"/>
        <end position="379"/>
    </location>
</feature>
<gene>
    <name evidence="4" type="ORF">NX774_14750</name>
</gene>
<evidence type="ECO:0000256" key="1">
    <source>
        <dbReference type="PROSITE-ProRule" id="PRU00339"/>
    </source>
</evidence>
<name>A0ABT2DD07_9BURK</name>
<dbReference type="PANTHER" id="PTHR12558">
    <property type="entry name" value="CELL DIVISION CYCLE 16,23,27"/>
    <property type="match status" value="1"/>
</dbReference>
<evidence type="ECO:0000259" key="3">
    <source>
        <dbReference type="Pfam" id="PF13399"/>
    </source>
</evidence>
<evidence type="ECO:0000313" key="5">
    <source>
        <dbReference type="Proteomes" id="UP001206126"/>
    </source>
</evidence>
<dbReference type="Pfam" id="PF13399">
    <property type="entry name" value="LytR_C"/>
    <property type="match status" value="1"/>
</dbReference>
<keyword evidence="1" id="KW-0802">TPR repeat</keyword>
<dbReference type="InterPro" id="IPR027381">
    <property type="entry name" value="LytR/CpsA/Psr_C"/>
</dbReference>
<dbReference type="SUPFAM" id="SSF48452">
    <property type="entry name" value="TPR-like"/>
    <property type="match status" value="1"/>
</dbReference>
<dbReference type="InterPro" id="IPR011990">
    <property type="entry name" value="TPR-like_helical_dom_sf"/>
</dbReference>